<sequence>MDSSSALGRPTRKSVLRAARKQRPRIDKIVHARALDKFLDARPDASASLQAETTFDVGTLAKNRNYYPDPGAVTFLEPPGQGGIIGSGSPGCRAKDGADTLIATRHAELFAEVDRLLQEGPQGADHELVVETDGDFHPYRGVSQPQPTHLARPVSMGANLGDKLITPQERRLVHEFEKKTKMAEQLFRKAQSDRARALEVLRTRYPNGVLGVDSPNNLESSIYGHRAEQLERVRAQTAEVRKRRADKIAYLSDSRVSRGFDLLTLETVPGDGGEDNGSEQARGVLPMFQSRHRVESAPGRNHNTHQRLFAREFIRPRGVRRNKALMRDFDIVTGAAIPEKHRRPSDGRVLALDVI</sequence>
<evidence type="ECO:0000313" key="3">
    <source>
        <dbReference type="Proteomes" id="UP000241890"/>
    </source>
</evidence>
<organism evidence="2 3">
    <name type="scientific">Hondaea fermentalgiana</name>
    <dbReference type="NCBI Taxonomy" id="2315210"/>
    <lineage>
        <taxon>Eukaryota</taxon>
        <taxon>Sar</taxon>
        <taxon>Stramenopiles</taxon>
        <taxon>Bigyra</taxon>
        <taxon>Labyrinthulomycetes</taxon>
        <taxon>Thraustochytrida</taxon>
        <taxon>Thraustochytriidae</taxon>
        <taxon>Hondaea</taxon>
    </lineage>
</organism>
<gene>
    <name evidence="2" type="ORF">FCC1311_086352</name>
</gene>
<keyword evidence="3" id="KW-1185">Reference proteome</keyword>
<protein>
    <submittedName>
        <fullName evidence="2">Uncharacterized protein</fullName>
    </submittedName>
</protein>
<evidence type="ECO:0000313" key="2">
    <source>
        <dbReference type="EMBL" id="GBG32410.1"/>
    </source>
</evidence>
<feature type="compositionally biased region" description="Basic residues" evidence="1">
    <location>
        <begin position="10"/>
        <end position="20"/>
    </location>
</feature>
<dbReference type="EMBL" id="BEYU01000121">
    <property type="protein sequence ID" value="GBG32410.1"/>
    <property type="molecule type" value="Genomic_DNA"/>
</dbReference>
<comment type="caution">
    <text evidence="2">The sequence shown here is derived from an EMBL/GenBank/DDBJ whole genome shotgun (WGS) entry which is preliminary data.</text>
</comment>
<dbReference type="OrthoDB" id="417983at2759"/>
<dbReference type="AlphaFoldDB" id="A0A2R5GNF2"/>
<name>A0A2R5GNF2_9STRA</name>
<dbReference type="InParanoid" id="A0A2R5GNF2"/>
<accession>A0A2R5GNF2</accession>
<proteinExistence type="predicted"/>
<reference evidence="2 3" key="1">
    <citation type="submission" date="2017-12" db="EMBL/GenBank/DDBJ databases">
        <title>Sequencing, de novo assembly and annotation of complete genome of a new Thraustochytrid species, strain FCC1311.</title>
        <authorList>
            <person name="Sedici K."/>
            <person name="Godart F."/>
            <person name="Aiese Cigliano R."/>
            <person name="Sanseverino W."/>
            <person name="Barakat M."/>
            <person name="Ortet P."/>
            <person name="Marechal E."/>
            <person name="Cagnac O."/>
            <person name="Amato A."/>
        </authorList>
    </citation>
    <scope>NUCLEOTIDE SEQUENCE [LARGE SCALE GENOMIC DNA]</scope>
</reference>
<dbReference type="Proteomes" id="UP000241890">
    <property type="component" value="Unassembled WGS sequence"/>
</dbReference>
<feature type="region of interest" description="Disordered" evidence="1">
    <location>
        <begin position="1"/>
        <end position="20"/>
    </location>
</feature>
<evidence type="ECO:0000256" key="1">
    <source>
        <dbReference type="SAM" id="MobiDB-lite"/>
    </source>
</evidence>